<protein>
    <submittedName>
        <fullName evidence="4">GCN5-related N-acetyltransferase</fullName>
    </submittedName>
</protein>
<dbReference type="InterPro" id="IPR050832">
    <property type="entry name" value="Bact_Acetyltransf"/>
</dbReference>
<name>A0AB37QHW8_9PSED</name>
<dbReference type="AlphaFoldDB" id="A0AB37QHW8"/>
<dbReference type="Pfam" id="PF13673">
    <property type="entry name" value="Acetyltransf_10"/>
    <property type="match status" value="1"/>
</dbReference>
<evidence type="ECO:0000256" key="2">
    <source>
        <dbReference type="ARBA" id="ARBA00023315"/>
    </source>
</evidence>
<evidence type="ECO:0000313" key="5">
    <source>
        <dbReference type="Proteomes" id="UP000272613"/>
    </source>
</evidence>
<accession>A0AB37QHW8</accession>
<feature type="domain" description="N-acetyltransferase" evidence="3">
    <location>
        <begin position="12"/>
        <end position="159"/>
    </location>
</feature>
<dbReference type="CDD" id="cd04301">
    <property type="entry name" value="NAT_SF"/>
    <property type="match status" value="1"/>
</dbReference>
<dbReference type="Proteomes" id="UP000272613">
    <property type="component" value="Unassembled WGS sequence"/>
</dbReference>
<dbReference type="PANTHER" id="PTHR43877">
    <property type="entry name" value="AMINOALKYLPHOSPHONATE N-ACETYLTRANSFERASE-RELATED-RELATED"/>
    <property type="match status" value="1"/>
</dbReference>
<gene>
    <name evidence="4" type="ORF">ALP74_01771</name>
</gene>
<evidence type="ECO:0000259" key="3">
    <source>
        <dbReference type="PROSITE" id="PS51186"/>
    </source>
</evidence>
<evidence type="ECO:0000256" key="1">
    <source>
        <dbReference type="ARBA" id="ARBA00022679"/>
    </source>
</evidence>
<keyword evidence="1" id="KW-0808">Transferase</keyword>
<dbReference type="InterPro" id="IPR016181">
    <property type="entry name" value="Acyl_CoA_acyltransferase"/>
</dbReference>
<proteinExistence type="predicted"/>
<dbReference type="PANTHER" id="PTHR43877:SF1">
    <property type="entry name" value="ACETYLTRANSFERASE"/>
    <property type="match status" value="1"/>
</dbReference>
<dbReference type="Gene3D" id="3.40.630.30">
    <property type="match status" value="1"/>
</dbReference>
<comment type="caution">
    <text evidence="4">The sequence shown here is derived from an EMBL/GenBank/DDBJ whole genome shotgun (WGS) entry which is preliminary data.</text>
</comment>
<keyword evidence="2" id="KW-0012">Acyltransferase</keyword>
<evidence type="ECO:0000313" key="4">
    <source>
        <dbReference type="EMBL" id="RMR94315.1"/>
    </source>
</evidence>
<dbReference type="EMBL" id="RBSH01000328">
    <property type="protein sequence ID" value="RMR94315.1"/>
    <property type="molecule type" value="Genomic_DNA"/>
</dbReference>
<dbReference type="InterPro" id="IPR000182">
    <property type="entry name" value="GNAT_dom"/>
</dbReference>
<dbReference type="GO" id="GO:0016747">
    <property type="term" value="F:acyltransferase activity, transferring groups other than amino-acyl groups"/>
    <property type="evidence" value="ECO:0007669"/>
    <property type="project" value="InterPro"/>
</dbReference>
<dbReference type="PROSITE" id="PS51186">
    <property type="entry name" value="GNAT"/>
    <property type="match status" value="1"/>
</dbReference>
<dbReference type="SUPFAM" id="SSF55729">
    <property type="entry name" value="Acyl-CoA N-acyltransferases (Nat)"/>
    <property type="match status" value="1"/>
</dbReference>
<organism evidence="4 5">
    <name type="scientific">Pseudomonas coronafaciens pv. garcae</name>
    <dbReference type="NCBI Taxonomy" id="251653"/>
    <lineage>
        <taxon>Bacteria</taxon>
        <taxon>Pseudomonadati</taxon>
        <taxon>Pseudomonadota</taxon>
        <taxon>Gammaproteobacteria</taxon>
        <taxon>Pseudomonadales</taxon>
        <taxon>Pseudomonadaceae</taxon>
        <taxon>Pseudomonas</taxon>
        <taxon>Pseudomonas coronafaciens</taxon>
    </lineage>
</organism>
<reference evidence="4 5" key="1">
    <citation type="submission" date="2018-08" db="EMBL/GenBank/DDBJ databases">
        <title>Recombination of ecologically and evolutionarily significant loci maintains genetic cohesion in the Pseudomonas syringae species complex.</title>
        <authorList>
            <person name="Dillon M."/>
            <person name="Thakur S."/>
            <person name="Almeida R.N.D."/>
            <person name="Weir B.S."/>
            <person name="Guttman D.S."/>
        </authorList>
    </citation>
    <scope>NUCLEOTIDE SEQUENCE [LARGE SCALE GENOMIC DNA]</scope>
    <source>
        <strain evidence="4 5">ICMP 5019</strain>
    </source>
</reference>
<sequence>MIVSHGALHMNVQIRPACEADAEVISRVVFAALHTSNARDYSADVIERVAQSFSASALCALMRQRQMFVAVAGAMIVGTASLDGHAVRSVFVDPDWHRRGVGRLLMEQIERVARGAGEERLVVPSSVTAQGFYAALGFKVVREHIEDEERTLIMARHLHS</sequence>